<evidence type="ECO:0000256" key="1">
    <source>
        <dbReference type="SAM" id="MobiDB-lite"/>
    </source>
</evidence>
<feature type="compositionally biased region" description="Basic and acidic residues" evidence="1">
    <location>
        <begin position="35"/>
        <end position="57"/>
    </location>
</feature>
<dbReference type="EnsemblMetazoa" id="AMAM021481-RA">
    <property type="protein sequence ID" value="AMAM021481-PA"/>
    <property type="gene ID" value="AMAM021481"/>
</dbReference>
<sequence>MQSTVQNFREGLWNLPRTTVNSLLLAGTALADARAPADEITREQKTFTTDQQRRDDNNNDGNQEVEPDDSEQDEQEVPFEVGAHGKDRTLEPMNSSVGSLRAFCDDTNGGDQEQQKKGLTPPSTDPSILRVKWQLVPLDQNASLEELSQAI</sequence>
<accession>A0A182T806</accession>
<evidence type="ECO:0000313" key="2">
    <source>
        <dbReference type="EnsemblMetazoa" id="AMAM021481-PA"/>
    </source>
</evidence>
<feature type="region of interest" description="Disordered" evidence="1">
    <location>
        <begin position="32"/>
        <end position="127"/>
    </location>
</feature>
<feature type="compositionally biased region" description="Acidic residues" evidence="1">
    <location>
        <begin position="63"/>
        <end position="77"/>
    </location>
</feature>
<protein>
    <submittedName>
        <fullName evidence="2">Uncharacterized protein</fullName>
    </submittedName>
</protein>
<dbReference type="Proteomes" id="UP000075901">
    <property type="component" value="Unassembled WGS sequence"/>
</dbReference>
<evidence type="ECO:0000313" key="3">
    <source>
        <dbReference type="Proteomes" id="UP000075901"/>
    </source>
</evidence>
<reference evidence="2" key="2">
    <citation type="submission" date="2020-05" db="UniProtKB">
        <authorList>
            <consortium name="EnsemblMetazoa"/>
        </authorList>
    </citation>
    <scope>IDENTIFICATION</scope>
    <source>
        <strain evidence="2">maculatus3</strain>
    </source>
</reference>
<dbReference type="AlphaFoldDB" id="A0A182T806"/>
<organism evidence="2 3">
    <name type="scientific">Anopheles maculatus</name>
    <dbReference type="NCBI Taxonomy" id="74869"/>
    <lineage>
        <taxon>Eukaryota</taxon>
        <taxon>Metazoa</taxon>
        <taxon>Ecdysozoa</taxon>
        <taxon>Arthropoda</taxon>
        <taxon>Hexapoda</taxon>
        <taxon>Insecta</taxon>
        <taxon>Pterygota</taxon>
        <taxon>Neoptera</taxon>
        <taxon>Endopterygota</taxon>
        <taxon>Diptera</taxon>
        <taxon>Nematocera</taxon>
        <taxon>Culicoidea</taxon>
        <taxon>Culicidae</taxon>
        <taxon>Anophelinae</taxon>
        <taxon>Anopheles</taxon>
        <taxon>Anopheles maculatus group</taxon>
    </lineage>
</organism>
<keyword evidence="3" id="KW-1185">Reference proteome</keyword>
<reference evidence="3" key="1">
    <citation type="submission" date="2013-09" db="EMBL/GenBank/DDBJ databases">
        <title>The Genome Sequence of Anopheles maculatus species B.</title>
        <authorList>
            <consortium name="The Broad Institute Genomics Platform"/>
            <person name="Neafsey D.E."/>
            <person name="Besansky N."/>
            <person name="Howell P."/>
            <person name="Walton C."/>
            <person name="Young S.K."/>
            <person name="Zeng Q."/>
            <person name="Gargeya S."/>
            <person name="Fitzgerald M."/>
            <person name="Haas B."/>
            <person name="Abouelleil A."/>
            <person name="Allen A.W."/>
            <person name="Alvarado L."/>
            <person name="Arachchi H.M."/>
            <person name="Berlin A.M."/>
            <person name="Chapman S.B."/>
            <person name="Gainer-Dewar J."/>
            <person name="Goldberg J."/>
            <person name="Griggs A."/>
            <person name="Gujja S."/>
            <person name="Hansen M."/>
            <person name="Howarth C."/>
            <person name="Imamovic A."/>
            <person name="Ireland A."/>
            <person name="Larimer J."/>
            <person name="McCowan C."/>
            <person name="Murphy C."/>
            <person name="Pearson M."/>
            <person name="Poon T.W."/>
            <person name="Priest M."/>
            <person name="Roberts A."/>
            <person name="Saif S."/>
            <person name="Shea T."/>
            <person name="Sisk P."/>
            <person name="Sykes S."/>
            <person name="Wortman J."/>
            <person name="Nusbaum C."/>
            <person name="Birren B."/>
        </authorList>
    </citation>
    <scope>NUCLEOTIDE SEQUENCE [LARGE SCALE GENOMIC DNA]</scope>
    <source>
        <strain evidence="3">maculatus3</strain>
    </source>
</reference>
<name>A0A182T806_9DIPT</name>
<proteinExistence type="predicted"/>
<dbReference type="VEuPathDB" id="VectorBase:AMAM021481"/>